<name>A0ABT2WGK2_9BACI</name>
<gene>
    <name evidence="2" type="ORF">OEV82_08790</name>
</gene>
<keyword evidence="1" id="KW-0472">Membrane</keyword>
<keyword evidence="1" id="KW-1133">Transmembrane helix</keyword>
<keyword evidence="1" id="KW-0812">Transmembrane</keyword>
<comment type="caution">
    <text evidence="2">The sequence shown here is derived from an EMBL/GenBank/DDBJ whole genome shotgun (WGS) entry which is preliminary data.</text>
</comment>
<evidence type="ECO:0000313" key="2">
    <source>
        <dbReference type="EMBL" id="MCU9594552.1"/>
    </source>
</evidence>
<evidence type="ECO:0000313" key="3">
    <source>
        <dbReference type="Proteomes" id="UP001208656"/>
    </source>
</evidence>
<sequence>MFEIYDVAIIPLIAGITEIFKKIGLPAKYSPIVAIFLGIIITLVYVDVTPKEGVLVGIMLGLSASGFYSGTKNLVEKRSKIE</sequence>
<organism evidence="2 3">
    <name type="scientific">Pallidibacillus thermolactis</name>
    <dbReference type="NCBI Taxonomy" id="251051"/>
    <lineage>
        <taxon>Bacteria</taxon>
        <taxon>Bacillati</taxon>
        <taxon>Bacillota</taxon>
        <taxon>Bacilli</taxon>
        <taxon>Bacillales</taxon>
        <taxon>Bacillaceae</taxon>
        <taxon>Pallidibacillus</taxon>
    </lineage>
</organism>
<feature type="transmembrane region" description="Helical" evidence="1">
    <location>
        <begin position="54"/>
        <end position="71"/>
    </location>
</feature>
<evidence type="ECO:0000256" key="1">
    <source>
        <dbReference type="SAM" id="Phobius"/>
    </source>
</evidence>
<accession>A0ABT2WGK2</accession>
<dbReference type="Proteomes" id="UP001208656">
    <property type="component" value="Unassembled WGS sequence"/>
</dbReference>
<dbReference type="EMBL" id="JAOUSE010000024">
    <property type="protein sequence ID" value="MCU9594552.1"/>
    <property type="molecule type" value="Genomic_DNA"/>
</dbReference>
<reference evidence="2 3" key="1">
    <citation type="submission" date="2022-10" db="EMBL/GenBank/DDBJ databases">
        <title>Description of Fervidibacillus gen. nov. in the family Fervidibacillaceae fam. nov. with two species, Fervidibacillus albus sp. nov., and Fervidibacillus halotolerans sp. nov., isolated from tidal flat sediments.</title>
        <authorList>
            <person name="Kwon K.K."/>
            <person name="Yang S.-H."/>
        </authorList>
    </citation>
    <scope>NUCLEOTIDE SEQUENCE [LARGE SCALE GENOMIC DNA]</scope>
    <source>
        <strain evidence="2 3">DSM 23332</strain>
    </source>
</reference>
<feature type="transmembrane region" description="Helical" evidence="1">
    <location>
        <begin position="29"/>
        <end position="48"/>
    </location>
</feature>
<protein>
    <recommendedName>
        <fullName evidence="4">Holin</fullName>
    </recommendedName>
</protein>
<keyword evidence="3" id="KW-1185">Reference proteome</keyword>
<proteinExistence type="predicted"/>
<evidence type="ECO:0008006" key="4">
    <source>
        <dbReference type="Google" id="ProtNLM"/>
    </source>
</evidence>
<dbReference type="RefSeq" id="WP_173662255.1">
    <property type="nucleotide sequence ID" value="NZ_JAOUSE010000024.1"/>
</dbReference>